<evidence type="ECO:0000256" key="2">
    <source>
        <dbReference type="ARBA" id="ARBA00022707"/>
    </source>
</evidence>
<dbReference type="PANTHER" id="PTHR23055">
    <property type="entry name" value="CALCIUM BINDING PROTEINS"/>
    <property type="match status" value="1"/>
</dbReference>
<dbReference type="Gene3D" id="1.10.238.10">
    <property type="entry name" value="EF-hand"/>
    <property type="match status" value="1"/>
</dbReference>
<dbReference type="Proteomes" id="UP001634394">
    <property type="component" value="Unassembled WGS sequence"/>
</dbReference>
<keyword evidence="9" id="KW-1185">Reference proteome</keyword>
<dbReference type="InterPro" id="IPR028846">
    <property type="entry name" value="Recoverin"/>
</dbReference>
<feature type="domain" description="EF-hand" evidence="7">
    <location>
        <begin position="102"/>
        <end position="137"/>
    </location>
</feature>
<evidence type="ECO:0000256" key="4">
    <source>
        <dbReference type="ARBA" id="ARBA00022737"/>
    </source>
</evidence>
<keyword evidence="6" id="KW-0449">Lipoprotein</keyword>
<evidence type="ECO:0000256" key="6">
    <source>
        <dbReference type="ARBA" id="ARBA00023288"/>
    </source>
</evidence>
<dbReference type="SUPFAM" id="SSF47473">
    <property type="entry name" value="EF-hand"/>
    <property type="match status" value="1"/>
</dbReference>
<dbReference type="GO" id="GO:0046872">
    <property type="term" value="F:metal ion binding"/>
    <property type="evidence" value="ECO:0007669"/>
    <property type="project" value="UniProtKB-KW"/>
</dbReference>
<dbReference type="CDD" id="cd00051">
    <property type="entry name" value="EFh"/>
    <property type="match status" value="2"/>
</dbReference>
<dbReference type="PRINTS" id="PR00450">
    <property type="entry name" value="RECOVERIN"/>
</dbReference>
<organism evidence="8 9">
    <name type="scientific">Sinanodonta woodiana</name>
    <name type="common">Chinese pond mussel</name>
    <name type="synonym">Anodonta woodiana</name>
    <dbReference type="NCBI Taxonomy" id="1069815"/>
    <lineage>
        <taxon>Eukaryota</taxon>
        <taxon>Metazoa</taxon>
        <taxon>Spiralia</taxon>
        <taxon>Lophotrochozoa</taxon>
        <taxon>Mollusca</taxon>
        <taxon>Bivalvia</taxon>
        <taxon>Autobranchia</taxon>
        <taxon>Heteroconchia</taxon>
        <taxon>Palaeoheterodonta</taxon>
        <taxon>Unionida</taxon>
        <taxon>Unionoidea</taxon>
        <taxon>Unionidae</taxon>
        <taxon>Unioninae</taxon>
        <taxon>Sinanodonta</taxon>
    </lineage>
</organism>
<feature type="domain" description="EF-hand" evidence="7">
    <location>
        <begin position="144"/>
        <end position="179"/>
    </location>
</feature>
<dbReference type="Pfam" id="PF13202">
    <property type="entry name" value="EF-hand_5"/>
    <property type="match status" value="1"/>
</dbReference>
<proteinExistence type="inferred from homology"/>
<reference evidence="8 9" key="1">
    <citation type="submission" date="2024-11" db="EMBL/GenBank/DDBJ databases">
        <title>Chromosome-level genome assembly of the freshwater bivalve Anodonta woodiana.</title>
        <authorList>
            <person name="Chen X."/>
        </authorList>
    </citation>
    <scope>NUCLEOTIDE SEQUENCE [LARGE SCALE GENOMIC DNA]</scope>
    <source>
        <strain evidence="8">MN2024</strain>
        <tissue evidence="8">Gills</tissue>
    </source>
</reference>
<keyword evidence="5" id="KW-0106">Calcium</keyword>
<dbReference type="InterPro" id="IPR011992">
    <property type="entry name" value="EF-hand-dom_pair"/>
</dbReference>
<sequence>MGANSGRVARLKPQTIDELKSHVNVDFTTEEIKEWYDDYKSRLQPGQKELTKKQFVQVYDSVFQGDASNFAEHVFRTFDANGNGMVDFKEFILGLCISGSTDFETKLKWAFSMYDINGDGFITKDEMQQIIEAIYKMTDCKASSPQKLTEDLFKFMDCNQDEKISPEEFIQGAKQQPLIVNLLECDPGLDEN</sequence>
<feature type="domain" description="EF-hand" evidence="7">
    <location>
        <begin position="66"/>
        <end position="101"/>
    </location>
</feature>
<dbReference type="SMART" id="SM00054">
    <property type="entry name" value="EFh"/>
    <property type="match status" value="3"/>
</dbReference>
<dbReference type="PANTHER" id="PTHR23055:SF178">
    <property type="entry name" value="NEUROCALCIN HOMOLOG"/>
    <property type="match status" value="1"/>
</dbReference>
<evidence type="ECO:0000259" key="7">
    <source>
        <dbReference type="PROSITE" id="PS50222"/>
    </source>
</evidence>
<accession>A0ABD3UDS4</accession>
<comment type="caution">
    <text evidence="8">The sequence shown here is derived from an EMBL/GenBank/DDBJ whole genome shotgun (WGS) entry which is preliminary data.</text>
</comment>
<keyword evidence="3" id="KW-0479">Metal-binding</keyword>
<keyword evidence="2" id="KW-0519">Myristate</keyword>
<keyword evidence="4" id="KW-0677">Repeat</keyword>
<comment type="similarity">
    <text evidence="1">Belongs to the recoverin family.</text>
</comment>
<dbReference type="InterPro" id="IPR018247">
    <property type="entry name" value="EF_Hand_1_Ca_BS"/>
</dbReference>
<dbReference type="Pfam" id="PF13499">
    <property type="entry name" value="EF-hand_7"/>
    <property type="match status" value="1"/>
</dbReference>
<evidence type="ECO:0000313" key="9">
    <source>
        <dbReference type="Proteomes" id="UP001634394"/>
    </source>
</evidence>
<evidence type="ECO:0000256" key="5">
    <source>
        <dbReference type="ARBA" id="ARBA00022837"/>
    </source>
</evidence>
<evidence type="ECO:0000313" key="8">
    <source>
        <dbReference type="EMBL" id="KAL3847649.1"/>
    </source>
</evidence>
<dbReference type="PROSITE" id="PS50222">
    <property type="entry name" value="EF_HAND_2"/>
    <property type="match status" value="3"/>
</dbReference>
<evidence type="ECO:0000256" key="1">
    <source>
        <dbReference type="ARBA" id="ARBA00006049"/>
    </source>
</evidence>
<dbReference type="FunFam" id="1.10.238.10:FF:000009">
    <property type="entry name" value="Visinin-like protein 1"/>
    <property type="match status" value="1"/>
</dbReference>
<protein>
    <recommendedName>
        <fullName evidence="7">EF-hand domain-containing protein</fullName>
    </recommendedName>
</protein>
<name>A0ABD3UDS4_SINWO</name>
<dbReference type="AlphaFoldDB" id="A0ABD3UDS4"/>
<dbReference type="PROSITE" id="PS00018">
    <property type="entry name" value="EF_HAND_1"/>
    <property type="match status" value="2"/>
</dbReference>
<evidence type="ECO:0000256" key="3">
    <source>
        <dbReference type="ARBA" id="ARBA00022723"/>
    </source>
</evidence>
<dbReference type="EMBL" id="JBJQND010000016">
    <property type="protein sequence ID" value="KAL3847649.1"/>
    <property type="molecule type" value="Genomic_DNA"/>
</dbReference>
<gene>
    <name evidence="8" type="ORF">ACJMK2_018551</name>
</gene>
<dbReference type="InterPro" id="IPR002048">
    <property type="entry name" value="EF_hand_dom"/>
</dbReference>